<dbReference type="GO" id="GO:0045505">
    <property type="term" value="F:dynein intermediate chain binding"/>
    <property type="evidence" value="ECO:0007669"/>
    <property type="project" value="InterPro"/>
</dbReference>
<dbReference type="GO" id="GO:0051959">
    <property type="term" value="F:dynein light intermediate chain binding"/>
    <property type="evidence" value="ECO:0007669"/>
    <property type="project" value="InterPro"/>
</dbReference>
<dbReference type="GO" id="GO:0007018">
    <property type="term" value="P:microtubule-based movement"/>
    <property type="evidence" value="ECO:0007669"/>
    <property type="project" value="InterPro"/>
</dbReference>
<evidence type="ECO:0000256" key="1">
    <source>
        <dbReference type="ARBA" id="ARBA00008887"/>
    </source>
</evidence>
<dbReference type="InterPro" id="IPR041466">
    <property type="entry name" value="Dynein_AAA5_ext"/>
</dbReference>
<accession>A0A3P6P6U1</accession>
<dbReference type="Proteomes" id="UP000281553">
    <property type="component" value="Unassembled WGS sequence"/>
</dbReference>
<dbReference type="InterPro" id="IPR026983">
    <property type="entry name" value="DHC"/>
</dbReference>
<dbReference type="GO" id="GO:0005858">
    <property type="term" value="C:axonemal dynein complex"/>
    <property type="evidence" value="ECO:0007669"/>
    <property type="project" value="TreeGrafter"/>
</dbReference>
<dbReference type="PANTHER" id="PTHR46532:SF4">
    <property type="entry name" value="AAA+ ATPASE DOMAIN-CONTAINING PROTEIN"/>
    <property type="match status" value="1"/>
</dbReference>
<dbReference type="EMBL" id="UYRU01003032">
    <property type="protein sequence ID" value="VDK35146.1"/>
    <property type="molecule type" value="Genomic_DNA"/>
</dbReference>
<dbReference type="Pfam" id="PF12775">
    <property type="entry name" value="AAA_7"/>
    <property type="match status" value="1"/>
</dbReference>
<evidence type="ECO:0000259" key="2">
    <source>
        <dbReference type="Pfam" id="PF17852"/>
    </source>
</evidence>
<evidence type="ECO:0000313" key="3">
    <source>
        <dbReference type="EMBL" id="VDK35146.1"/>
    </source>
</evidence>
<evidence type="ECO:0000313" key="4">
    <source>
        <dbReference type="Proteomes" id="UP000281553"/>
    </source>
</evidence>
<organism evidence="3 4">
    <name type="scientific">Dibothriocephalus latus</name>
    <name type="common">Fish tapeworm</name>
    <name type="synonym">Diphyllobothrium latum</name>
    <dbReference type="NCBI Taxonomy" id="60516"/>
    <lineage>
        <taxon>Eukaryota</taxon>
        <taxon>Metazoa</taxon>
        <taxon>Spiralia</taxon>
        <taxon>Lophotrochozoa</taxon>
        <taxon>Platyhelminthes</taxon>
        <taxon>Cestoda</taxon>
        <taxon>Eucestoda</taxon>
        <taxon>Diphyllobothriidea</taxon>
        <taxon>Diphyllobothriidae</taxon>
        <taxon>Dibothriocephalus</taxon>
    </lineage>
</organism>
<dbReference type="OrthoDB" id="5593012at2759"/>
<dbReference type="SUPFAM" id="SSF52540">
    <property type="entry name" value="P-loop containing nucleoside triphosphate hydrolases"/>
    <property type="match status" value="1"/>
</dbReference>
<dbReference type="Pfam" id="PF17852">
    <property type="entry name" value="Dynein_AAA_lid"/>
    <property type="match status" value="1"/>
</dbReference>
<gene>
    <name evidence="3" type="ORF">DILT_LOCUS657</name>
</gene>
<dbReference type="InterPro" id="IPR027417">
    <property type="entry name" value="P-loop_NTPase"/>
</dbReference>
<dbReference type="Gene3D" id="1.10.472.130">
    <property type="match status" value="1"/>
</dbReference>
<reference evidence="3 4" key="1">
    <citation type="submission" date="2018-11" db="EMBL/GenBank/DDBJ databases">
        <authorList>
            <consortium name="Pathogen Informatics"/>
        </authorList>
    </citation>
    <scope>NUCLEOTIDE SEQUENCE [LARGE SCALE GENOMIC DNA]</scope>
</reference>
<comment type="similarity">
    <text evidence="1">Belongs to the dynein heavy chain family.</text>
</comment>
<feature type="domain" description="Dynein heavy chain AAA 5 extension" evidence="2">
    <location>
        <begin position="14"/>
        <end position="126"/>
    </location>
</feature>
<dbReference type="PANTHER" id="PTHR46532">
    <property type="entry name" value="MALE FERTILITY FACTOR KL5"/>
    <property type="match status" value="1"/>
</dbReference>
<proteinExistence type="inferred from homology"/>
<keyword evidence="4" id="KW-1185">Reference proteome</keyword>
<dbReference type="AlphaFoldDB" id="A0A3P6P6U1"/>
<protein>
    <recommendedName>
        <fullName evidence="2">Dynein heavy chain AAA 5 extension domain-containing protein</fullName>
    </recommendedName>
</protein>
<name>A0A3P6P6U1_DIBLA</name>
<sequence>MTKSAAISEAVMPTCEKFFAQIHRFITMNLEAKMELLECNYIKQLTDLLDGLMLDVDEKELTRAYLEKLIVFAGMWSLGAALEIADRQKVEAVMRELEELPLPPCSEEETMFEYVVGPKGVWEHWSTRVPEYIYPKDRTPDYTQILVPNVDNTRTDFLIHAIARQTKPGTAKTVMVKGYCRKYDPEEHMFKAVNFSSATTPNMFQRTMESYIDKRVGSTYGPPAGKKMTVFIDDINMPLINEWGDQITNEITRQMMEMSGFYNLDKPGDFTTIVDIQVD</sequence>
<dbReference type="Gene3D" id="3.40.50.300">
    <property type="entry name" value="P-loop containing nucleotide triphosphate hydrolases"/>
    <property type="match status" value="1"/>
</dbReference>